<dbReference type="PROSITE" id="PS50089">
    <property type="entry name" value="ZF_RING_2"/>
    <property type="match status" value="1"/>
</dbReference>
<accession>H2YDY7</accession>
<protein>
    <recommendedName>
        <fullName evidence="9">RING-type domain-containing protein</fullName>
    </recommendedName>
</protein>
<dbReference type="HOGENOM" id="CLU_1656083_0_0_1"/>
<dbReference type="GO" id="GO:0070842">
    <property type="term" value="P:aggresome assembly"/>
    <property type="evidence" value="ECO:0007669"/>
    <property type="project" value="TreeGrafter"/>
</dbReference>
<dbReference type="CDD" id="cd19779">
    <property type="entry name" value="Bbox2_TRIM37_C-VIII"/>
    <property type="match status" value="1"/>
</dbReference>
<reference evidence="7" key="3">
    <citation type="submission" date="2025-09" db="UniProtKB">
        <authorList>
            <consortium name="Ensembl"/>
        </authorList>
    </citation>
    <scope>IDENTIFICATION</scope>
</reference>
<dbReference type="GO" id="GO:0005778">
    <property type="term" value="C:peroxisomal membrane"/>
    <property type="evidence" value="ECO:0007669"/>
    <property type="project" value="TreeGrafter"/>
</dbReference>
<dbReference type="GO" id="GO:0005164">
    <property type="term" value="F:tumor necrosis factor receptor binding"/>
    <property type="evidence" value="ECO:0007669"/>
    <property type="project" value="TreeGrafter"/>
</dbReference>
<dbReference type="eggNOG" id="KOG2177">
    <property type="taxonomic scope" value="Eukaryota"/>
</dbReference>
<dbReference type="Gene3D" id="3.30.160.60">
    <property type="entry name" value="Classic Zinc Finger"/>
    <property type="match status" value="1"/>
</dbReference>
<reference evidence="7" key="2">
    <citation type="submission" date="2025-08" db="UniProtKB">
        <authorList>
            <consortium name="Ensembl"/>
        </authorList>
    </citation>
    <scope>IDENTIFICATION</scope>
</reference>
<dbReference type="InParanoid" id="H2YDY7"/>
<keyword evidence="2 4" id="KW-0863">Zinc-finger</keyword>
<dbReference type="GO" id="GO:0061630">
    <property type="term" value="F:ubiquitin protein ligase activity"/>
    <property type="evidence" value="ECO:0007669"/>
    <property type="project" value="TreeGrafter"/>
</dbReference>
<dbReference type="Ensembl" id="ENSCSAVT00000003590.1">
    <property type="protein sequence ID" value="ENSCSAVP00000003535.1"/>
    <property type="gene ID" value="ENSCSAVG00000002102.1"/>
</dbReference>
<name>H2YDY7_CIOSA</name>
<dbReference type="GO" id="GO:0008270">
    <property type="term" value="F:zinc ion binding"/>
    <property type="evidence" value="ECO:0007669"/>
    <property type="project" value="UniProtKB-KW"/>
</dbReference>
<dbReference type="CDD" id="cd16619">
    <property type="entry name" value="mRING-HC-C4C4_TRIM37_C-VIII"/>
    <property type="match status" value="1"/>
</dbReference>
<dbReference type="GO" id="GO:0016235">
    <property type="term" value="C:aggresome"/>
    <property type="evidence" value="ECO:0007669"/>
    <property type="project" value="TreeGrafter"/>
</dbReference>
<dbReference type="PROSITE" id="PS50119">
    <property type="entry name" value="ZF_BBOX"/>
    <property type="match status" value="1"/>
</dbReference>
<dbReference type="InterPro" id="IPR053003">
    <property type="entry name" value="TRIM_RBCC_E3_ubiq-ligases"/>
</dbReference>
<evidence type="ECO:0000256" key="3">
    <source>
        <dbReference type="ARBA" id="ARBA00022833"/>
    </source>
</evidence>
<sequence>MNQSESMEDNQVEKMAEVFRCFICMSKVRDARLCPHCSKLCCFLCIRRWIMEQRKQCPHCRAPLELGDLVNCRWAEELTQQIDTLRGPVRPLGAAGVTTQPLQVDEKKDMCEIHSEKLTVFCWTCQLCICHQCALWAGTHGGHTFKPLTEVLEKHVAKIK</sequence>
<dbReference type="GeneTree" id="ENSGT00940000174142"/>
<dbReference type="STRING" id="51511.ENSCSAVP00000003535"/>
<dbReference type="Pfam" id="PF00643">
    <property type="entry name" value="zf-B_box"/>
    <property type="match status" value="1"/>
</dbReference>
<reference evidence="8" key="1">
    <citation type="submission" date="2003-08" db="EMBL/GenBank/DDBJ databases">
        <authorList>
            <person name="Birren B."/>
            <person name="Nusbaum C."/>
            <person name="Abebe A."/>
            <person name="Abouelleil A."/>
            <person name="Adekoya E."/>
            <person name="Ait-zahra M."/>
            <person name="Allen N."/>
            <person name="Allen T."/>
            <person name="An P."/>
            <person name="Anderson M."/>
            <person name="Anderson S."/>
            <person name="Arachchi H."/>
            <person name="Armbruster J."/>
            <person name="Bachantsang P."/>
            <person name="Baldwin J."/>
            <person name="Barry A."/>
            <person name="Bayul T."/>
            <person name="Blitshsteyn B."/>
            <person name="Bloom T."/>
            <person name="Blye J."/>
            <person name="Boguslavskiy L."/>
            <person name="Borowsky M."/>
            <person name="Boukhgalter B."/>
            <person name="Brunache A."/>
            <person name="Butler J."/>
            <person name="Calixte N."/>
            <person name="Calvo S."/>
            <person name="Camarata J."/>
            <person name="Campo K."/>
            <person name="Chang J."/>
            <person name="Cheshatsang Y."/>
            <person name="Citroen M."/>
            <person name="Collymore A."/>
            <person name="Considine T."/>
            <person name="Cook A."/>
            <person name="Cooke P."/>
            <person name="Corum B."/>
            <person name="Cuomo C."/>
            <person name="David R."/>
            <person name="Dawoe T."/>
            <person name="Degray S."/>
            <person name="Dodge S."/>
            <person name="Dooley K."/>
            <person name="Dorje P."/>
            <person name="Dorjee K."/>
            <person name="Dorris L."/>
            <person name="Duffey N."/>
            <person name="Dupes A."/>
            <person name="Elkins T."/>
            <person name="Engels R."/>
            <person name="Erickson J."/>
            <person name="Farina A."/>
            <person name="Faro S."/>
            <person name="Ferreira P."/>
            <person name="Fischer H."/>
            <person name="Fitzgerald M."/>
            <person name="Foley K."/>
            <person name="Gage D."/>
            <person name="Galagan J."/>
            <person name="Gearin G."/>
            <person name="Gnerre S."/>
            <person name="Gnirke A."/>
            <person name="Goyette A."/>
            <person name="Graham J."/>
            <person name="Grandbois E."/>
            <person name="Gyaltsen K."/>
            <person name="Hafez N."/>
            <person name="Hagopian D."/>
            <person name="Hagos B."/>
            <person name="Hall J."/>
            <person name="Hatcher B."/>
            <person name="Heller A."/>
            <person name="Higgins H."/>
            <person name="Honan T."/>
            <person name="Horn A."/>
            <person name="Houde N."/>
            <person name="Hughes L."/>
            <person name="Hulme W."/>
            <person name="Husby E."/>
            <person name="Iliev I."/>
            <person name="Jaffe D."/>
            <person name="Jones C."/>
            <person name="Kamal M."/>
            <person name="Kamat A."/>
            <person name="Kamvysselis M."/>
            <person name="Karlsson E."/>
            <person name="Kells C."/>
            <person name="Kieu A."/>
            <person name="Kisner P."/>
            <person name="Kodira C."/>
            <person name="Kulbokas E."/>
            <person name="Labutti K."/>
            <person name="Lama D."/>
            <person name="Landers T."/>
            <person name="Leger J."/>
            <person name="Levine S."/>
            <person name="Lewis D."/>
            <person name="Lewis T."/>
            <person name="Lindblad-toh K."/>
            <person name="Liu X."/>
            <person name="Lokyitsang T."/>
            <person name="Lokyitsang Y."/>
            <person name="Lucien O."/>
            <person name="Lui A."/>
            <person name="Ma L.J."/>
            <person name="Mabbitt R."/>
            <person name="Macdonald J."/>
            <person name="Maclean C."/>
            <person name="Major J."/>
            <person name="Manning J."/>
            <person name="Marabella R."/>
            <person name="Maru K."/>
            <person name="Matthews C."/>
            <person name="Mauceli E."/>
            <person name="Mccarthy M."/>
            <person name="Mcdonough S."/>
            <person name="Mcghee T."/>
            <person name="Meldrim J."/>
            <person name="Meneus L."/>
            <person name="Mesirov J."/>
            <person name="Mihalev A."/>
            <person name="Mihova T."/>
            <person name="Mikkelsen T."/>
            <person name="Mlenga V."/>
            <person name="Moru K."/>
            <person name="Mozes J."/>
            <person name="Mulrain L."/>
            <person name="Munson G."/>
            <person name="Naylor J."/>
            <person name="Newes C."/>
            <person name="Nguyen C."/>
            <person name="Nguyen N."/>
            <person name="Nguyen T."/>
            <person name="Nicol R."/>
            <person name="Nielsen C."/>
            <person name="Nizzari M."/>
            <person name="Norbu C."/>
            <person name="Norbu N."/>
            <person name="O'donnell P."/>
            <person name="Okoawo O."/>
            <person name="O'leary S."/>
            <person name="Omotosho B."/>
            <person name="O'neill K."/>
            <person name="Osman S."/>
            <person name="Parker S."/>
            <person name="Perrin D."/>
            <person name="Phunkhang P."/>
            <person name="Piqani B."/>
            <person name="Purcell S."/>
            <person name="Rachupka T."/>
            <person name="Ramasamy U."/>
            <person name="Rameau R."/>
            <person name="Ray V."/>
            <person name="Raymond C."/>
            <person name="Retta R."/>
            <person name="Richardson S."/>
            <person name="Rise C."/>
            <person name="Rodriguez J."/>
            <person name="Rogers J."/>
            <person name="Rogov P."/>
            <person name="Rutman M."/>
            <person name="Schupbach R."/>
            <person name="Seaman C."/>
            <person name="Settipalli S."/>
            <person name="Sharpe T."/>
            <person name="Sheridan J."/>
            <person name="Sherpa N."/>
            <person name="Shi J."/>
            <person name="Smirnov S."/>
            <person name="Smith C."/>
            <person name="Sougnez C."/>
            <person name="Spencer B."/>
            <person name="Stalker J."/>
            <person name="Stange-thomann N."/>
            <person name="Stavropoulos S."/>
            <person name="Stetson K."/>
            <person name="Stone C."/>
            <person name="Stone S."/>
            <person name="Stubbs M."/>
            <person name="Talamas J."/>
            <person name="Tchuinga P."/>
            <person name="Tenzing P."/>
            <person name="Tesfaye S."/>
            <person name="Theodore J."/>
            <person name="Thoulutsang Y."/>
            <person name="Topham K."/>
            <person name="Towey S."/>
            <person name="Tsamla T."/>
            <person name="Tsomo N."/>
            <person name="Vallee D."/>
            <person name="Vassiliev H."/>
            <person name="Venkataraman V."/>
            <person name="Vinson J."/>
            <person name="Vo A."/>
            <person name="Wade C."/>
            <person name="Wang S."/>
            <person name="Wangchuk T."/>
            <person name="Wangdi T."/>
            <person name="Whittaker C."/>
            <person name="Wilkinson J."/>
            <person name="Wu Y."/>
            <person name="Wyman D."/>
            <person name="Yadav S."/>
            <person name="Yang S."/>
            <person name="Yang X."/>
            <person name="Yeager S."/>
            <person name="Yee E."/>
            <person name="Young G."/>
            <person name="Zainoun J."/>
            <person name="Zembeck L."/>
            <person name="Zimmer A."/>
            <person name="Zody M."/>
            <person name="Lander E."/>
        </authorList>
    </citation>
    <scope>NUCLEOTIDE SEQUENCE [LARGE SCALE GENOMIC DNA]</scope>
</reference>
<feature type="domain" description="RING-type" evidence="5">
    <location>
        <begin position="21"/>
        <end position="61"/>
    </location>
</feature>
<keyword evidence="3" id="KW-0862">Zinc</keyword>
<evidence type="ECO:0000259" key="5">
    <source>
        <dbReference type="PROSITE" id="PS50089"/>
    </source>
</evidence>
<dbReference type="OMA" id="CIRRWIM"/>
<dbReference type="SUPFAM" id="SSF57845">
    <property type="entry name" value="B-box zinc-binding domain"/>
    <property type="match status" value="1"/>
</dbReference>
<evidence type="ECO:0008006" key="9">
    <source>
        <dbReference type="Google" id="ProtNLM"/>
    </source>
</evidence>
<keyword evidence="1" id="KW-0479">Metal-binding</keyword>
<dbReference type="InterPro" id="IPR013083">
    <property type="entry name" value="Znf_RING/FYVE/PHD"/>
</dbReference>
<dbReference type="Gene3D" id="3.30.40.10">
    <property type="entry name" value="Zinc/RING finger domain, C3HC4 (zinc finger)"/>
    <property type="match status" value="1"/>
</dbReference>
<dbReference type="SUPFAM" id="SSF57850">
    <property type="entry name" value="RING/U-box"/>
    <property type="match status" value="1"/>
</dbReference>
<dbReference type="GO" id="GO:0031625">
    <property type="term" value="F:ubiquitin protein ligase binding"/>
    <property type="evidence" value="ECO:0007669"/>
    <property type="project" value="TreeGrafter"/>
</dbReference>
<dbReference type="GO" id="GO:0006513">
    <property type="term" value="P:protein monoubiquitination"/>
    <property type="evidence" value="ECO:0007669"/>
    <property type="project" value="TreeGrafter"/>
</dbReference>
<dbReference type="InterPro" id="IPR000315">
    <property type="entry name" value="Znf_B-box"/>
</dbReference>
<evidence type="ECO:0000313" key="8">
    <source>
        <dbReference type="Proteomes" id="UP000007875"/>
    </source>
</evidence>
<dbReference type="AlphaFoldDB" id="H2YDY7"/>
<evidence type="ECO:0000256" key="1">
    <source>
        <dbReference type="ARBA" id="ARBA00022723"/>
    </source>
</evidence>
<dbReference type="SMART" id="SM00336">
    <property type="entry name" value="BBOX"/>
    <property type="match status" value="1"/>
</dbReference>
<keyword evidence="8" id="KW-1185">Reference proteome</keyword>
<evidence type="ECO:0000313" key="7">
    <source>
        <dbReference type="Ensembl" id="ENSCSAVP00000003535.1"/>
    </source>
</evidence>
<dbReference type="PANTHER" id="PTHR36754:SF2">
    <property type="entry name" value="E3 UBIQUITIN-PROTEIN LIGASE TRIM37"/>
    <property type="match status" value="1"/>
</dbReference>
<dbReference type="GO" id="GO:0051865">
    <property type="term" value="P:protein autoubiquitination"/>
    <property type="evidence" value="ECO:0007669"/>
    <property type="project" value="TreeGrafter"/>
</dbReference>
<feature type="domain" description="B box-type" evidence="6">
    <location>
        <begin position="106"/>
        <end position="148"/>
    </location>
</feature>
<proteinExistence type="predicted"/>
<dbReference type="Proteomes" id="UP000007875">
    <property type="component" value="Unassembled WGS sequence"/>
</dbReference>
<dbReference type="PANTHER" id="PTHR36754">
    <property type="entry name" value="E3 UBIQUITIN-PROTEIN LIGASE TRIM37"/>
    <property type="match status" value="1"/>
</dbReference>
<evidence type="ECO:0000259" key="6">
    <source>
        <dbReference type="PROSITE" id="PS50119"/>
    </source>
</evidence>
<organism evidence="7 8">
    <name type="scientific">Ciona savignyi</name>
    <name type="common">Pacific transparent sea squirt</name>
    <dbReference type="NCBI Taxonomy" id="51511"/>
    <lineage>
        <taxon>Eukaryota</taxon>
        <taxon>Metazoa</taxon>
        <taxon>Chordata</taxon>
        <taxon>Tunicata</taxon>
        <taxon>Ascidiacea</taxon>
        <taxon>Phlebobranchia</taxon>
        <taxon>Cionidae</taxon>
        <taxon>Ciona</taxon>
    </lineage>
</organism>
<dbReference type="InterPro" id="IPR001841">
    <property type="entry name" value="Znf_RING"/>
</dbReference>
<evidence type="ECO:0000256" key="2">
    <source>
        <dbReference type="ARBA" id="ARBA00022771"/>
    </source>
</evidence>
<evidence type="ECO:0000256" key="4">
    <source>
        <dbReference type="PROSITE-ProRule" id="PRU00024"/>
    </source>
</evidence>